<feature type="signal peptide" evidence="1">
    <location>
        <begin position="1"/>
        <end position="19"/>
    </location>
</feature>
<name>A0ABR7Q5Z5_9FLAO</name>
<reference evidence="2 3" key="1">
    <citation type="submission" date="2020-07" db="EMBL/GenBank/DDBJ databases">
        <title>Description of Kordia aestuariivivens sp. nov., isolated from a tidal flat.</title>
        <authorList>
            <person name="Park S."/>
            <person name="Yoon J.-H."/>
        </authorList>
    </citation>
    <scope>NUCLEOTIDE SEQUENCE [LARGE SCALE GENOMIC DNA]</scope>
    <source>
        <strain evidence="2 3">YSTF-M3</strain>
    </source>
</reference>
<accession>A0ABR7Q5Z5</accession>
<evidence type="ECO:0000256" key="1">
    <source>
        <dbReference type="SAM" id="SignalP"/>
    </source>
</evidence>
<sequence length="328" mass="37567">MKTIKIILLAILCTISANAQQTFYEQLKANGNDAVYTTFYRYNATSEYYTPGEQGEEINIKLLEVKGIPIGFKAYSVKTGKYVFGFDEVQNYGRVDHYPITKMMKHKYDSETYAMIDGSMYKFQVDKDGILKPVSLWEVYVLKRPKAMKQDTEEKKVTKKKKKKGLFSRFKNVGKGGSNSEKKYLRSLDIVSIVNTYETKMSAKQKAYQLTSKDKSDRAKIEKFRKEGKDFVKRYNDSIYNSPKEVENRRKWTKINAGTRLIVKNNKSTTIWISSSSNNFSNTKIDSGREGAMDCRSDLYYFFSDKKGAKGVKFYSANSACGSSATIN</sequence>
<gene>
    <name evidence="2" type="ORF">H2O64_04475</name>
</gene>
<comment type="caution">
    <text evidence="2">The sequence shown here is derived from an EMBL/GenBank/DDBJ whole genome shotgun (WGS) entry which is preliminary data.</text>
</comment>
<organism evidence="2 3">
    <name type="scientific">Kordia aestuariivivens</name>
    <dbReference type="NCBI Taxonomy" id="2759037"/>
    <lineage>
        <taxon>Bacteria</taxon>
        <taxon>Pseudomonadati</taxon>
        <taxon>Bacteroidota</taxon>
        <taxon>Flavobacteriia</taxon>
        <taxon>Flavobacteriales</taxon>
        <taxon>Flavobacteriaceae</taxon>
        <taxon>Kordia</taxon>
    </lineage>
</organism>
<dbReference type="EMBL" id="JACGWS010000002">
    <property type="protein sequence ID" value="MBC8753913.1"/>
    <property type="molecule type" value="Genomic_DNA"/>
</dbReference>
<dbReference type="RefSeq" id="WP_187560947.1">
    <property type="nucleotide sequence ID" value="NZ_JACGWS010000002.1"/>
</dbReference>
<evidence type="ECO:0000313" key="2">
    <source>
        <dbReference type="EMBL" id="MBC8753913.1"/>
    </source>
</evidence>
<evidence type="ECO:0000313" key="3">
    <source>
        <dbReference type="Proteomes" id="UP000619238"/>
    </source>
</evidence>
<proteinExistence type="predicted"/>
<keyword evidence="1" id="KW-0732">Signal</keyword>
<feature type="chain" id="PRO_5045755595" evidence="1">
    <location>
        <begin position="20"/>
        <end position="328"/>
    </location>
</feature>
<keyword evidence="3" id="KW-1185">Reference proteome</keyword>
<protein>
    <submittedName>
        <fullName evidence="2">Uncharacterized protein</fullName>
    </submittedName>
</protein>
<dbReference type="Proteomes" id="UP000619238">
    <property type="component" value="Unassembled WGS sequence"/>
</dbReference>